<name>A0A1D7XP63_9CLOT</name>
<protein>
    <submittedName>
        <fullName evidence="1">Uncharacterized protein</fullName>
    </submittedName>
</protein>
<dbReference type="AlphaFoldDB" id="A0A1D7XP63"/>
<geneLocation type="plasmid" evidence="2">
    <name>pct2</name>
</geneLocation>
<dbReference type="EMBL" id="CP017255">
    <property type="protein sequence ID" value="AOR24990.1"/>
    <property type="molecule type" value="Genomic_DNA"/>
</dbReference>
<dbReference type="OrthoDB" id="1951092at2"/>
<keyword evidence="2" id="KW-1185">Reference proteome</keyword>
<dbReference type="RefSeq" id="WP_069681109.1">
    <property type="nucleotide sequence ID" value="NZ_CP017255.2"/>
</dbReference>
<gene>
    <name evidence="1" type="ORF">BGI42_14685</name>
</gene>
<dbReference type="Proteomes" id="UP000094652">
    <property type="component" value="Plasmid pCt2"/>
</dbReference>
<dbReference type="KEGG" id="ctae:BGI42_14685"/>
<organism evidence="1 2">
    <name type="scientific">Clostridium taeniosporum</name>
    <dbReference type="NCBI Taxonomy" id="394958"/>
    <lineage>
        <taxon>Bacteria</taxon>
        <taxon>Bacillati</taxon>
        <taxon>Bacillota</taxon>
        <taxon>Clostridia</taxon>
        <taxon>Eubacteriales</taxon>
        <taxon>Clostridiaceae</taxon>
        <taxon>Clostridium</taxon>
    </lineage>
</organism>
<sequence length="225" mass="26360">MSRVKAIFDADILIHLVKTNAIDFAINTIDYIYISEWVYENEIKKTTAEGKTIKKLNNVGKIKILKYDKLTSHQKIVFKETYKLLKDKNTSTNHDDNFINEGERSTASFAKALNIYYYMSDDNRAAPHIRSLAAIDIINYCDILFIYLYAYGNIAEKDKLEKCYQNYIKLYDANKIPKILRNKDTTYTFIEIIGRCFSRFEQTPNLKKFLDDVKENINRKLAVDE</sequence>
<evidence type="ECO:0000313" key="1">
    <source>
        <dbReference type="EMBL" id="AOR24990.1"/>
    </source>
</evidence>
<accession>A0A1D7XP63</accession>
<evidence type="ECO:0000313" key="2">
    <source>
        <dbReference type="Proteomes" id="UP000094652"/>
    </source>
</evidence>
<proteinExistence type="predicted"/>
<reference evidence="2" key="1">
    <citation type="submission" date="2016-09" db="EMBL/GenBank/DDBJ databases">
        <title>Genomics of Clostridium taeniosporum, an organism which forms endospores with ribbon-like appendages.</title>
        <authorList>
            <person name="Walker J.R."/>
        </authorList>
    </citation>
    <scope>NUCLEOTIDE SEQUENCE [LARGE SCALE GENOMIC DNA]</scope>
    <source>
        <strain evidence="2">1/k</strain>
        <plasmid evidence="2">Plasmid pct2</plasmid>
    </source>
</reference>
<keyword evidence="1" id="KW-0614">Plasmid</keyword>